<evidence type="ECO:0000313" key="1">
    <source>
        <dbReference type="EMBL" id="CAK9040493.1"/>
    </source>
</evidence>
<organism evidence="1 2">
    <name type="scientific">Durusdinium trenchii</name>
    <dbReference type="NCBI Taxonomy" id="1381693"/>
    <lineage>
        <taxon>Eukaryota</taxon>
        <taxon>Sar</taxon>
        <taxon>Alveolata</taxon>
        <taxon>Dinophyceae</taxon>
        <taxon>Suessiales</taxon>
        <taxon>Symbiodiniaceae</taxon>
        <taxon>Durusdinium</taxon>
    </lineage>
</organism>
<reference evidence="1 2" key="1">
    <citation type="submission" date="2024-02" db="EMBL/GenBank/DDBJ databases">
        <authorList>
            <person name="Chen Y."/>
            <person name="Shah S."/>
            <person name="Dougan E. K."/>
            <person name="Thang M."/>
            <person name="Chan C."/>
        </authorList>
    </citation>
    <scope>NUCLEOTIDE SEQUENCE [LARGE SCALE GENOMIC DNA]</scope>
</reference>
<name>A0ABP0LNF2_9DINO</name>
<evidence type="ECO:0000313" key="2">
    <source>
        <dbReference type="Proteomes" id="UP001642484"/>
    </source>
</evidence>
<dbReference type="EMBL" id="CAXAMN010013335">
    <property type="protein sequence ID" value="CAK9040493.1"/>
    <property type="molecule type" value="Genomic_DNA"/>
</dbReference>
<comment type="caution">
    <text evidence="1">The sequence shown here is derived from an EMBL/GenBank/DDBJ whole genome shotgun (WGS) entry which is preliminary data.</text>
</comment>
<sequence length="137" mass="15081">MALPSSRLLASLPQSGQGILEHQHVVKKEEVGVLPPKTTVVQHRGFPDQKREQEVDSAAAEDFQHLMQNLHLDQEFDRQQAFARCASAVQLWRAADCVLNCGGSTARECRCGHCSRLCGIPTAARASDCTQRRGNSE</sequence>
<keyword evidence="2" id="KW-1185">Reference proteome</keyword>
<dbReference type="Proteomes" id="UP001642484">
    <property type="component" value="Unassembled WGS sequence"/>
</dbReference>
<accession>A0ABP0LNF2</accession>
<proteinExistence type="predicted"/>
<gene>
    <name evidence="1" type="ORF">CCMP2556_LOCUS21798</name>
</gene>
<protein>
    <submittedName>
        <fullName evidence="1">Uncharacterized protein</fullName>
    </submittedName>
</protein>